<keyword evidence="3" id="KW-1003">Cell membrane</keyword>
<sequence>MKPNLKYLSFSVLTGTFLSLSLPNFFIPFAFLVGFSLWFYLMEKLDIKRVLLYSFLAGFVFSLLSFYWIVFALSYYGGLSISVSSVLFLIFATAFSLYTFVLFTFIAKKFIDRFSTFGFFLLPFLWVFLEFLREFFPFNGFSWNLFGYMLSYINQIAQITYFTSIYGLSFLVVFFSVSFYLMFSRRDYRFVVLNIFNIVLFTVLFIWGNSRINSYSDKGEYYKVAVLQGNVDESMKLKPTKEINKKIIDKYLNLLKQAKEKGADVAVLPESALPFFPYVDSSLKYYFFDEFYKIGIPFFSGFDNVLLKEDSEIDKVYNSLFLVDEYGLYVDYYSKIKLVPFG</sequence>
<evidence type="ECO:0000256" key="4">
    <source>
        <dbReference type="ARBA" id="ARBA00022679"/>
    </source>
</evidence>
<dbReference type="GO" id="GO:0016410">
    <property type="term" value="F:N-acyltransferase activity"/>
    <property type="evidence" value="ECO:0007669"/>
    <property type="project" value="InterPro"/>
</dbReference>
<evidence type="ECO:0000256" key="7">
    <source>
        <dbReference type="ARBA" id="ARBA00023136"/>
    </source>
</evidence>
<keyword evidence="4" id="KW-0808">Transferase</keyword>
<dbReference type="GO" id="GO:0042158">
    <property type="term" value="P:lipoprotein biosynthetic process"/>
    <property type="evidence" value="ECO:0007669"/>
    <property type="project" value="InterPro"/>
</dbReference>
<evidence type="ECO:0000256" key="9">
    <source>
        <dbReference type="SAM" id="Phobius"/>
    </source>
</evidence>
<dbReference type="NCBIfam" id="TIGR00546">
    <property type="entry name" value="lnt"/>
    <property type="match status" value="1"/>
</dbReference>
<comment type="similarity">
    <text evidence="2">Belongs to the CN hydrolase family. Apolipoprotein N-acyltransferase subfamily.</text>
</comment>
<feature type="transmembrane region" description="Helical" evidence="9">
    <location>
        <begin position="190"/>
        <end position="208"/>
    </location>
</feature>
<keyword evidence="8" id="KW-0012">Acyltransferase</keyword>
<keyword evidence="6 9" id="KW-1133">Transmembrane helix</keyword>
<comment type="subcellular location">
    <subcellularLocation>
        <location evidence="1">Cell membrane</location>
        <topology evidence="1">Multi-pass membrane protein</topology>
    </subcellularLocation>
</comment>
<name>A0A831YEK3_9AQUI</name>
<keyword evidence="5 9" id="KW-0812">Transmembrane</keyword>
<dbReference type="Pfam" id="PF20154">
    <property type="entry name" value="LNT_N"/>
    <property type="match status" value="1"/>
</dbReference>
<dbReference type="InterPro" id="IPR045378">
    <property type="entry name" value="LNT_N"/>
</dbReference>
<feature type="non-terminal residue" evidence="11">
    <location>
        <position position="342"/>
    </location>
</feature>
<feature type="transmembrane region" description="Helical" evidence="9">
    <location>
        <begin position="81"/>
        <end position="105"/>
    </location>
</feature>
<evidence type="ECO:0000256" key="2">
    <source>
        <dbReference type="ARBA" id="ARBA00010065"/>
    </source>
</evidence>
<feature type="domain" description="CN hydrolase" evidence="10">
    <location>
        <begin position="227"/>
        <end position="342"/>
    </location>
</feature>
<evidence type="ECO:0000259" key="10">
    <source>
        <dbReference type="PROSITE" id="PS50263"/>
    </source>
</evidence>
<dbReference type="PANTHER" id="PTHR38686:SF1">
    <property type="entry name" value="APOLIPOPROTEIN N-ACYLTRANSFERASE"/>
    <property type="match status" value="1"/>
</dbReference>
<dbReference type="EMBL" id="DSFC01000190">
    <property type="protein sequence ID" value="HEV09421.1"/>
    <property type="molecule type" value="Genomic_DNA"/>
</dbReference>
<feature type="transmembrane region" description="Helical" evidence="9">
    <location>
        <begin position="20"/>
        <end position="41"/>
    </location>
</feature>
<organism evidence="11">
    <name type="scientific">Sulfurihydrogenibium azorense</name>
    <dbReference type="NCBI Taxonomy" id="309806"/>
    <lineage>
        <taxon>Bacteria</taxon>
        <taxon>Pseudomonadati</taxon>
        <taxon>Aquificota</taxon>
        <taxon>Aquificia</taxon>
        <taxon>Aquificales</taxon>
        <taxon>Hydrogenothermaceae</taxon>
        <taxon>Sulfurihydrogenibium</taxon>
    </lineage>
</organism>
<keyword evidence="7 9" id="KW-0472">Membrane</keyword>
<dbReference type="InterPro" id="IPR003010">
    <property type="entry name" value="C-N_Hydrolase"/>
</dbReference>
<evidence type="ECO:0000313" key="11">
    <source>
        <dbReference type="EMBL" id="HEV09421.1"/>
    </source>
</evidence>
<gene>
    <name evidence="11" type="primary">lnt</name>
    <name evidence="11" type="ORF">ENO34_03350</name>
</gene>
<dbReference type="AlphaFoldDB" id="A0A831YEK3"/>
<dbReference type="InterPro" id="IPR036526">
    <property type="entry name" value="C-N_Hydrolase_sf"/>
</dbReference>
<dbReference type="PANTHER" id="PTHR38686">
    <property type="entry name" value="APOLIPOPROTEIN N-ACYLTRANSFERASE"/>
    <property type="match status" value="1"/>
</dbReference>
<feature type="transmembrane region" description="Helical" evidence="9">
    <location>
        <begin position="117"/>
        <end position="136"/>
    </location>
</feature>
<feature type="transmembrane region" description="Helical" evidence="9">
    <location>
        <begin position="156"/>
        <end position="183"/>
    </location>
</feature>
<feature type="transmembrane region" description="Helical" evidence="9">
    <location>
        <begin position="50"/>
        <end position="75"/>
    </location>
</feature>
<evidence type="ECO:0000256" key="6">
    <source>
        <dbReference type="ARBA" id="ARBA00022989"/>
    </source>
</evidence>
<dbReference type="Gene3D" id="3.60.110.10">
    <property type="entry name" value="Carbon-nitrogen hydrolase"/>
    <property type="match status" value="1"/>
</dbReference>
<evidence type="ECO:0000256" key="8">
    <source>
        <dbReference type="ARBA" id="ARBA00023315"/>
    </source>
</evidence>
<evidence type="ECO:0000256" key="5">
    <source>
        <dbReference type="ARBA" id="ARBA00022692"/>
    </source>
</evidence>
<evidence type="ECO:0000256" key="1">
    <source>
        <dbReference type="ARBA" id="ARBA00004651"/>
    </source>
</evidence>
<proteinExistence type="inferred from homology"/>
<dbReference type="Proteomes" id="UP000885621">
    <property type="component" value="Unassembled WGS sequence"/>
</dbReference>
<dbReference type="SUPFAM" id="SSF56317">
    <property type="entry name" value="Carbon-nitrogen hydrolase"/>
    <property type="match status" value="1"/>
</dbReference>
<dbReference type="GO" id="GO:0005886">
    <property type="term" value="C:plasma membrane"/>
    <property type="evidence" value="ECO:0007669"/>
    <property type="project" value="UniProtKB-SubCell"/>
</dbReference>
<dbReference type="PROSITE" id="PS50263">
    <property type="entry name" value="CN_HYDROLASE"/>
    <property type="match status" value="1"/>
</dbReference>
<dbReference type="InterPro" id="IPR004563">
    <property type="entry name" value="Apolipo_AcylTrfase"/>
</dbReference>
<protein>
    <submittedName>
        <fullName evidence="11">Apolipoprotein N-acyltransferase</fullName>
    </submittedName>
</protein>
<evidence type="ECO:0000256" key="3">
    <source>
        <dbReference type="ARBA" id="ARBA00022475"/>
    </source>
</evidence>
<accession>A0A831YEK3</accession>
<comment type="caution">
    <text evidence="11">The sequence shown here is derived from an EMBL/GenBank/DDBJ whole genome shotgun (WGS) entry which is preliminary data.</text>
</comment>
<reference evidence="11" key="1">
    <citation type="journal article" date="2020" name="mSystems">
        <title>Genome- and Community-Level Interaction Insights into Carbon Utilization and Element Cycling Functions of Hydrothermarchaeota in Hydrothermal Sediment.</title>
        <authorList>
            <person name="Zhou Z."/>
            <person name="Liu Y."/>
            <person name="Xu W."/>
            <person name="Pan J."/>
            <person name="Luo Z.H."/>
            <person name="Li M."/>
        </authorList>
    </citation>
    <scope>NUCLEOTIDE SEQUENCE [LARGE SCALE GENOMIC DNA]</scope>
    <source>
        <strain evidence="11">SpSt-1257</strain>
    </source>
</reference>